<accession>A0A931APP6</accession>
<dbReference type="EMBL" id="JADOGI010000388">
    <property type="protein sequence ID" value="MBF8194309.1"/>
    <property type="molecule type" value="Genomic_DNA"/>
</dbReference>
<dbReference type="RefSeq" id="WP_195903136.1">
    <property type="nucleotide sequence ID" value="NZ_JADOGI010000388.1"/>
</dbReference>
<comment type="caution">
    <text evidence="2">The sequence shown here is derived from an EMBL/GenBank/DDBJ whole genome shotgun (WGS) entry which is preliminary data.</text>
</comment>
<evidence type="ECO:0000256" key="1">
    <source>
        <dbReference type="SAM" id="MobiDB-lite"/>
    </source>
</evidence>
<feature type="compositionally biased region" description="Basic and acidic residues" evidence="1">
    <location>
        <begin position="7"/>
        <end position="18"/>
    </location>
</feature>
<name>A0A931APP6_9ACTN</name>
<gene>
    <name evidence="2" type="ORF">ITP53_53350</name>
</gene>
<evidence type="ECO:0000313" key="3">
    <source>
        <dbReference type="Proteomes" id="UP000605361"/>
    </source>
</evidence>
<sequence>MYVDPQPPKRPDPHDPMDRPPINVPGTLDDPQRAWRFNPDYERLVVAWDAVLPQLDSLKTVLDKAYSLARSPQTWDAPVGERYVEEIREWRNRLAVYRHSVLTSISDEAADTPRWIPTTANAPHAFPVS</sequence>
<proteinExistence type="predicted"/>
<reference evidence="2" key="1">
    <citation type="submission" date="2020-11" db="EMBL/GenBank/DDBJ databases">
        <title>Whole-genome analyses of Nonomuraea sp. K274.</title>
        <authorList>
            <person name="Veyisoglu A."/>
        </authorList>
    </citation>
    <scope>NUCLEOTIDE SEQUENCE</scope>
    <source>
        <strain evidence="2">K274</strain>
    </source>
</reference>
<feature type="region of interest" description="Disordered" evidence="1">
    <location>
        <begin position="1"/>
        <end position="31"/>
    </location>
</feature>
<evidence type="ECO:0000313" key="2">
    <source>
        <dbReference type="EMBL" id="MBF8194309.1"/>
    </source>
</evidence>
<keyword evidence="3" id="KW-1185">Reference proteome</keyword>
<organism evidence="2 3">
    <name type="scientific">Nonomuraea cypriaca</name>
    <dbReference type="NCBI Taxonomy" id="1187855"/>
    <lineage>
        <taxon>Bacteria</taxon>
        <taxon>Bacillati</taxon>
        <taxon>Actinomycetota</taxon>
        <taxon>Actinomycetes</taxon>
        <taxon>Streptosporangiales</taxon>
        <taxon>Streptosporangiaceae</taxon>
        <taxon>Nonomuraea</taxon>
    </lineage>
</organism>
<protein>
    <submittedName>
        <fullName evidence="2">Uncharacterized protein</fullName>
    </submittedName>
</protein>
<dbReference type="AlphaFoldDB" id="A0A931APP6"/>
<dbReference type="Proteomes" id="UP000605361">
    <property type="component" value="Unassembled WGS sequence"/>
</dbReference>